<dbReference type="Pfam" id="PF07238">
    <property type="entry name" value="PilZ"/>
    <property type="match status" value="1"/>
</dbReference>
<dbReference type="AlphaFoldDB" id="A0A5P9JZD0"/>
<dbReference type="GO" id="GO:0005886">
    <property type="term" value="C:plasma membrane"/>
    <property type="evidence" value="ECO:0007669"/>
    <property type="project" value="UniProtKB-SubCell"/>
</dbReference>
<dbReference type="RefSeq" id="WP_152584940.1">
    <property type="nucleotide sequence ID" value="NZ_CP045423.1"/>
</dbReference>
<feature type="transmembrane region" description="Helical" evidence="11">
    <location>
        <begin position="5"/>
        <end position="23"/>
    </location>
</feature>
<protein>
    <recommendedName>
        <fullName evidence="11">Cellulose synthase catalytic subunit [UDP-forming]</fullName>
        <ecNumber evidence="11">2.4.1.12</ecNumber>
    </recommendedName>
</protein>
<evidence type="ECO:0000256" key="5">
    <source>
        <dbReference type="ARBA" id="ARBA00022679"/>
    </source>
</evidence>
<keyword evidence="11" id="KW-0973">c-di-GMP</keyword>
<accession>A0A5P9JZD0</accession>
<evidence type="ECO:0000256" key="8">
    <source>
        <dbReference type="ARBA" id="ARBA00022989"/>
    </source>
</evidence>
<dbReference type="KEGG" id="mico:GDR74_03125"/>
<dbReference type="InterPro" id="IPR050321">
    <property type="entry name" value="Glycosyltr_2/OpgH_subfam"/>
</dbReference>
<keyword evidence="15" id="KW-1185">Reference proteome</keyword>
<keyword evidence="2 11" id="KW-1003">Cell membrane</keyword>
<dbReference type="GO" id="GO:0006011">
    <property type="term" value="P:UDP-alpha-D-glucose metabolic process"/>
    <property type="evidence" value="ECO:0007669"/>
    <property type="project" value="InterPro"/>
</dbReference>
<dbReference type="PRINTS" id="PR01439">
    <property type="entry name" value="CELLSNTHASEA"/>
</dbReference>
<dbReference type="Gene3D" id="3.90.550.10">
    <property type="entry name" value="Spore Coat Polysaccharide Biosynthesis Protein SpsA, Chain A"/>
    <property type="match status" value="1"/>
</dbReference>
<feature type="transmembrane region" description="Helical" evidence="11">
    <location>
        <begin position="90"/>
        <end position="111"/>
    </location>
</feature>
<dbReference type="InterPro" id="IPR005150">
    <property type="entry name" value="Cellulose_synth"/>
</dbReference>
<evidence type="ECO:0000256" key="3">
    <source>
        <dbReference type="ARBA" id="ARBA00022519"/>
    </source>
</evidence>
<reference evidence="14 15" key="1">
    <citation type="submission" date="2019-10" db="EMBL/GenBank/DDBJ databases">
        <title>Isolation, Identification of Microvirga thermotolerans HR1, a novel thermophilic bacterium and Comparative Genomics of the genus Microvirga.</title>
        <authorList>
            <person name="Li J."/>
            <person name="Zhang W."/>
            <person name="Lin M."/>
            <person name="Wang J."/>
        </authorList>
    </citation>
    <scope>NUCLEOTIDE SEQUENCE [LARGE SCALE GENOMIC DNA]</scope>
    <source>
        <strain evidence="14 15">HR1</strain>
    </source>
</reference>
<dbReference type="EMBL" id="CP045423">
    <property type="protein sequence ID" value="QFU15294.1"/>
    <property type="molecule type" value="Genomic_DNA"/>
</dbReference>
<organism evidence="14 15">
    <name type="scientific">Microvirga thermotolerans</name>
    <dbReference type="NCBI Taxonomy" id="2651334"/>
    <lineage>
        <taxon>Bacteria</taxon>
        <taxon>Pseudomonadati</taxon>
        <taxon>Pseudomonadota</taxon>
        <taxon>Alphaproteobacteria</taxon>
        <taxon>Hyphomicrobiales</taxon>
        <taxon>Methylobacteriaceae</taxon>
        <taxon>Microvirga</taxon>
    </lineage>
</organism>
<evidence type="ECO:0000256" key="9">
    <source>
        <dbReference type="ARBA" id="ARBA00023136"/>
    </source>
</evidence>
<evidence type="ECO:0000256" key="4">
    <source>
        <dbReference type="ARBA" id="ARBA00022676"/>
    </source>
</evidence>
<dbReference type="InterPro" id="IPR009875">
    <property type="entry name" value="PilZ_domain"/>
</dbReference>
<dbReference type="Gene3D" id="2.40.10.220">
    <property type="entry name" value="predicted glycosyltransferase like domains"/>
    <property type="match status" value="1"/>
</dbReference>
<evidence type="ECO:0000256" key="10">
    <source>
        <dbReference type="ARBA" id="ARBA00048682"/>
    </source>
</evidence>
<dbReference type="PANTHER" id="PTHR43867:SF2">
    <property type="entry name" value="CELLULOSE SYNTHASE CATALYTIC SUBUNIT A [UDP-FORMING]"/>
    <property type="match status" value="1"/>
</dbReference>
<name>A0A5P9JZD0_9HYPH</name>
<comment type="function">
    <text evidence="11">Catalytic subunit of cellulose synthase. It polymerizes uridine 5'-diphosphate glucose to cellulose.</text>
</comment>
<keyword evidence="9 11" id="KW-0472">Membrane</keyword>
<evidence type="ECO:0000256" key="1">
    <source>
        <dbReference type="ARBA" id="ARBA00004429"/>
    </source>
</evidence>
<feature type="transmembrane region" description="Helical" evidence="11">
    <location>
        <begin position="52"/>
        <end position="70"/>
    </location>
</feature>
<proteinExistence type="predicted"/>
<evidence type="ECO:0000256" key="2">
    <source>
        <dbReference type="ARBA" id="ARBA00022475"/>
    </source>
</evidence>
<dbReference type="Proteomes" id="UP000325614">
    <property type="component" value="Chromosome"/>
</dbReference>
<feature type="transmembrane region" description="Helical" evidence="11">
    <location>
        <begin position="436"/>
        <end position="455"/>
    </location>
</feature>
<evidence type="ECO:0000259" key="12">
    <source>
        <dbReference type="Pfam" id="PF00535"/>
    </source>
</evidence>
<dbReference type="NCBIfam" id="TIGR03030">
    <property type="entry name" value="CelA"/>
    <property type="match status" value="1"/>
</dbReference>
<feature type="transmembrane region" description="Helical" evidence="11">
    <location>
        <begin position="544"/>
        <end position="562"/>
    </location>
</feature>
<keyword evidence="4 11" id="KW-0328">Glycosyltransferase</keyword>
<gene>
    <name evidence="14" type="primary">bcsA</name>
    <name evidence="14" type="ORF">GDR74_03125</name>
</gene>
<feature type="transmembrane region" description="Helical" evidence="11">
    <location>
        <begin position="29"/>
        <end position="47"/>
    </location>
</feature>
<feature type="transmembrane region" description="Helical" evidence="11">
    <location>
        <begin position="404"/>
        <end position="424"/>
    </location>
</feature>
<dbReference type="EC" id="2.4.1.12" evidence="11"/>
<keyword evidence="5 11" id="KW-0808">Transferase</keyword>
<feature type="domain" description="Glycosyltransferase 2-like" evidence="12">
    <location>
        <begin position="132"/>
        <end position="317"/>
    </location>
</feature>
<dbReference type="UniPathway" id="UPA00694"/>
<evidence type="ECO:0000256" key="11">
    <source>
        <dbReference type="RuleBase" id="RU365020"/>
    </source>
</evidence>
<dbReference type="GO" id="GO:0030244">
    <property type="term" value="P:cellulose biosynthetic process"/>
    <property type="evidence" value="ECO:0007669"/>
    <property type="project" value="UniProtKB-KW"/>
</dbReference>
<comment type="pathway">
    <text evidence="11">Glycan metabolism; bacterial cellulose biosynthesis.</text>
</comment>
<evidence type="ECO:0000259" key="13">
    <source>
        <dbReference type="Pfam" id="PF07238"/>
    </source>
</evidence>
<comment type="subcellular location">
    <subcellularLocation>
        <location evidence="1">Cell inner membrane</location>
        <topology evidence="1">Multi-pass membrane protein</topology>
    </subcellularLocation>
</comment>
<dbReference type="InterPro" id="IPR029044">
    <property type="entry name" value="Nucleotide-diphossugar_trans"/>
</dbReference>
<evidence type="ECO:0000256" key="7">
    <source>
        <dbReference type="ARBA" id="ARBA00022916"/>
    </source>
</evidence>
<dbReference type="InterPro" id="IPR001173">
    <property type="entry name" value="Glyco_trans_2-like"/>
</dbReference>
<evidence type="ECO:0000256" key="6">
    <source>
        <dbReference type="ARBA" id="ARBA00022692"/>
    </source>
</evidence>
<dbReference type="CDD" id="cd06421">
    <property type="entry name" value="CESA_CelA_like"/>
    <property type="match status" value="1"/>
</dbReference>
<dbReference type="Pfam" id="PF03552">
    <property type="entry name" value="Cellulose_synt"/>
    <property type="match status" value="1"/>
</dbReference>
<dbReference type="SUPFAM" id="SSF53448">
    <property type="entry name" value="Nucleotide-diphospho-sugar transferases"/>
    <property type="match status" value="1"/>
</dbReference>
<feature type="transmembrane region" description="Helical" evidence="11">
    <location>
        <begin position="508"/>
        <end position="532"/>
    </location>
</feature>
<dbReference type="PANTHER" id="PTHR43867">
    <property type="entry name" value="CELLULOSE SYNTHASE CATALYTIC SUBUNIT A [UDP-FORMING]"/>
    <property type="match status" value="1"/>
</dbReference>
<dbReference type="GO" id="GO:0012505">
    <property type="term" value="C:endomembrane system"/>
    <property type="evidence" value="ECO:0007669"/>
    <property type="project" value="UniProtKB-SubCell"/>
</dbReference>
<dbReference type="InterPro" id="IPR003919">
    <property type="entry name" value="Cell_synth_A"/>
</dbReference>
<evidence type="ECO:0000313" key="14">
    <source>
        <dbReference type="EMBL" id="QFU15294.1"/>
    </source>
</evidence>
<comment type="catalytic activity">
    <reaction evidence="10 11">
        <text>[(1-&gt;4)-beta-D-glucosyl](n) + UDP-alpha-D-glucose = [(1-&gt;4)-beta-D-glucosyl](n+1) + UDP + H(+)</text>
        <dbReference type="Rhea" id="RHEA:19929"/>
        <dbReference type="Rhea" id="RHEA-COMP:10033"/>
        <dbReference type="Rhea" id="RHEA-COMP:10034"/>
        <dbReference type="ChEBI" id="CHEBI:15378"/>
        <dbReference type="ChEBI" id="CHEBI:18246"/>
        <dbReference type="ChEBI" id="CHEBI:58223"/>
        <dbReference type="ChEBI" id="CHEBI:58885"/>
        <dbReference type="EC" id="2.4.1.12"/>
    </reaction>
</comment>
<dbReference type="GO" id="GO:0016760">
    <property type="term" value="F:cellulose synthase (UDP-forming) activity"/>
    <property type="evidence" value="ECO:0007669"/>
    <property type="project" value="UniProtKB-EC"/>
</dbReference>
<dbReference type="GO" id="GO:0035438">
    <property type="term" value="F:cyclic-di-GMP binding"/>
    <property type="evidence" value="ECO:0007669"/>
    <property type="project" value="InterPro"/>
</dbReference>
<keyword evidence="8 11" id="KW-1133">Transmembrane helix</keyword>
<dbReference type="Pfam" id="PF00535">
    <property type="entry name" value="Glycos_transf_2"/>
    <property type="match status" value="1"/>
</dbReference>
<dbReference type="SUPFAM" id="SSF141371">
    <property type="entry name" value="PilZ domain-like"/>
    <property type="match status" value="1"/>
</dbReference>
<evidence type="ECO:0000313" key="15">
    <source>
        <dbReference type="Proteomes" id="UP000325614"/>
    </source>
</evidence>
<keyword evidence="6 11" id="KW-0812">Transmembrane</keyword>
<keyword evidence="3 11" id="KW-0997">Cell inner membrane</keyword>
<keyword evidence="7 11" id="KW-0135">Cellulose biosynthesis</keyword>
<sequence>MKKGLIVAFWAVAATLILLLVALPISLQAHLIAGLVVVSCMIVLKFFRAQGVWRLIALALGTAIVLRYVFWRTTSTLPPITELTNYIPALLLYVAEMLCVVMLFLSLFVVSSPLPSRRPPRLDEENLPSVDVFVPSYNESASLLASTLAAAKAMNYPADKLTVWLLDDGGTDQKCQSTDKAQAEEARARRAELQALCAALDVKYLTRAKNLHAKAGNLNNGLEHSTGDLVAVFDADHAPARSFLEETVGYFSTEKNLFLVQTPHFFINPDPLERNLGTFETMPSENEMFYGIIQRGLDRWNGAFFCGSAALLRREALLETNGFSGISITEDCETALELHARGWKSIYVDKPLIAGLQPDTFASFIGQRSRWAQGMIQIMRYRFPPFKRGLTLAQRLCYTSSMMFWLFPFTRFCFLVSPLCYLFFSLEIFTASGGEFLAYTSTYMMVNFMMQNYLYGRYRWPWISDLYEFIQTVYLLPAVLSVIANPSKPTFKVTAKNESMSQSRVSELGAPFFIIFGLLVLGVVATVVRLWAEPYKADVTLVTGAWNLLNLIIAGCALGVVSERGTRRQSHRVRVQRQCRFIMGDKIVDATIRDVSVGGISLRLSQSALPGLKKGALGTLEFTPYSDLPLNQLPMEVRKMSMDEKGVLIGCRFLTETPEHHRLIADLVFANADQWSEFQKRRHQDIGILRGTIWFFSVAAYQTGRGLAYLLGLQKLGTPEQGTDSVSPAAGPAPVAK</sequence>
<feature type="domain" description="PilZ" evidence="13">
    <location>
        <begin position="567"/>
        <end position="670"/>
    </location>
</feature>
<comment type="cofactor">
    <cofactor evidence="11">
        <name>Mg(2+)</name>
        <dbReference type="ChEBI" id="CHEBI:18420"/>
    </cofactor>
</comment>